<dbReference type="AlphaFoldDB" id="A0A839ABS3"/>
<dbReference type="Proteomes" id="UP000541109">
    <property type="component" value="Unassembled WGS sequence"/>
</dbReference>
<evidence type="ECO:0000256" key="1">
    <source>
        <dbReference type="SAM" id="MobiDB-lite"/>
    </source>
</evidence>
<dbReference type="RefSeq" id="WP_182164112.1">
    <property type="nucleotide sequence ID" value="NZ_JACFXV010000044.1"/>
</dbReference>
<name>A0A839ABS3_9HYPH</name>
<keyword evidence="4" id="KW-1185">Reference proteome</keyword>
<organism evidence="3 4">
    <name type="scientific">Stappia albiluteola</name>
    <dbReference type="NCBI Taxonomy" id="2758565"/>
    <lineage>
        <taxon>Bacteria</taxon>
        <taxon>Pseudomonadati</taxon>
        <taxon>Pseudomonadota</taxon>
        <taxon>Alphaproteobacteria</taxon>
        <taxon>Hyphomicrobiales</taxon>
        <taxon>Stappiaceae</taxon>
        <taxon>Stappia</taxon>
    </lineage>
</organism>
<dbReference type="InterPro" id="IPR018968">
    <property type="entry name" value="Phasin"/>
</dbReference>
<comment type="caution">
    <text evidence="3">The sequence shown here is derived from an EMBL/GenBank/DDBJ whole genome shotgun (WGS) entry which is preliminary data.</text>
</comment>
<feature type="domain" description="Phasin" evidence="2">
    <location>
        <begin position="48"/>
        <end position="127"/>
    </location>
</feature>
<dbReference type="Pfam" id="PF09361">
    <property type="entry name" value="Phasin_2"/>
    <property type="match status" value="1"/>
</dbReference>
<reference evidence="3 4" key="1">
    <citation type="submission" date="2020-07" db="EMBL/GenBank/DDBJ databases">
        <title>Stappia sp., F7233, whole genome shotgun sequencing project.</title>
        <authorList>
            <person name="Jiang S."/>
            <person name="Liu Z.W."/>
            <person name="Du Z.J."/>
        </authorList>
    </citation>
    <scope>NUCLEOTIDE SEQUENCE [LARGE SCALE GENOMIC DNA]</scope>
    <source>
        <strain evidence="3 4">F7233</strain>
    </source>
</reference>
<evidence type="ECO:0000313" key="4">
    <source>
        <dbReference type="Proteomes" id="UP000541109"/>
    </source>
</evidence>
<accession>A0A839ABS3</accession>
<proteinExistence type="predicted"/>
<feature type="region of interest" description="Disordered" evidence="1">
    <location>
        <begin position="129"/>
        <end position="158"/>
    </location>
</feature>
<protein>
    <submittedName>
        <fullName evidence="3">Phasin family protein</fullName>
    </submittedName>
</protein>
<sequence>MRGQNPRNAKAGGFEPFNFAGLPFGAPFKPLNMSLDGPLGNPFAGPFADTMMETGQKCLDACLDWQEEIADFANRRLHADLDLQRSMVRCKSANELAKLHQDWATSTLSDFAAEAEKLSEILGQAALTGMQAAGQAQKTERRSNGANLHAKPDKPAGG</sequence>
<evidence type="ECO:0000259" key="2">
    <source>
        <dbReference type="Pfam" id="PF09361"/>
    </source>
</evidence>
<evidence type="ECO:0000313" key="3">
    <source>
        <dbReference type="EMBL" id="MBA5777073.1"/>
    </source>
</evidence>
<dbReference type="EMBL" id="JACFXV010000044">
    <property type="protein sequence ID" value="MBA5777073.1"/>
    <property type="molecule type" value="Genomic_DNA"/>
</dbReference>
<gene>
    <name evidence="3" type="ORF">H2509_08010</name>
</gene>